<dbReference type="SUPFAM" id="SSF50729">
    <property type="entry name" value="PH domain-like"/>
    <property type="match status" value="1"/>
</dbReference>
<dbReference type="Proteomes" id="UP000001646">
    <property type="component" value="Unplaced"/>
</dbReference>
<organism evidence="3 4">
    <name type="scientific">Anolis carolinensis</name>
    <name type="common">Green anole</name>
    <name type="synonym">American chameleon</name>
    <dbReference type="NCBI Taxonomy" id="28377"/>
    <lineage>
        <taxon>Eukaryota</taxon>
        <taxon>Metazoa</taxon>
        <taxon>Chordata</taxon>
        <taxon>Craniata</taxon>
        <taxon>Vertebrata</taxon>
        <taxon>Euteleostomi</taxon>
        <taxon>Lepidosauria</taxon>
        <taxon>Squamata</taxon>
        <taxon>Bifurcata</taxon>
        <taxon>Unidentata</taxon>
        <taxon>Episquamata</taxon>
        <taxon>Toxicofera</taxon>
        <taxon>Iguania</taxon>
        <taxon>Dactyloidae</taxon>
        <taxon>Anolis</taxon>
    </lineage>
</organism>
<dbReference type="PANTHER" id="PTHR21258">
    <property type="entry name" value="DOCKING PROTEIN RELATED"/>
    <property type="match status" value="1"/>
</dbReference>
<dbReference type="GeneTree" id="ENSGT00940000155980"/>
<reference evidence="3" key="2">
    <citation type="submission" date="2025-08" db="UniProtKB">
        <authorList>
            <consortium name="Ensembl"/>
        </authorList>
    </citation>
    <scope>IDENTIFICATION</scope>
</reference>
<dbReference type="STRING" id="28377.ENSACAP00000009122"/>
<dbReference type="FunCoup" id="H9GF21">
    <property type="interactions" value="85"/>
</dbReference>
<dbReference type="PROSITE" id="PS51064">
    <property type="entry name" value="IRS_PTB"/>
    <property type="match status" value="1"/>
</dbReference>
<dbReference type="InParanoid" id="H9GF21"/>
<accession>H9GF21</accession>
<dbReference type="InterPro" id="IPR002404">
    <property type="entry name" value="IRS_PTB"/>
</dbReference>
<evidence type="ECO:0000313" key="4">
    <source>
        <dbReference type="Proteomes" id="UP000001646"/>
    </source>
</evidence>
<name>H9GF21_ANOCA</name>
<dbReference type="Gene3D" id="2.30.29.30">
    <property type="entry name" value="Pleckstrin-homology domain (PH domain)/Phosphotyrosine-binding domain (PTB)"/>
    <property type="match status" value="1"/>
</dbReference>
<evidence type="ECO:0000256" key="1">
    <source>
        <dbReference type="SAM" id="MobiDB-lite"/>
    </source>
</evidence>
<feature type="region of interest" description="Disordered" evidence="1">
    <location>
        <begin position="36"/>
        <end position="142"/>
    </location>
</feature>
<dbReference type="InterPro" id="IPR050996">
    <property type="entry name" value="Docking_Protein_DOK"/>
</dbReference>
<evidence type="ECO:0000313" key="3">
    <source>
        <dbReference type="Ensembl" id="ENSACAP00000009122.3"/>
    </source>
</evidence>
<dbReference type="HOGENOM" id="CLU_056741_0_0_1"/>
<proteinExistence type="predicted"/>
<dbReference type="Pfam" id="PF02174">
    <property type="entry name" value="IRS"/>
    <property type="match status" value="1"/>
</dbReference>
<reference evidence="3" key="3">
    <citation type="submission" date="2025-09" db="UniProtKB">
        <authorList>
            <consortium name="Ensembl"/>
        </authorList>
    </citation>
    <scope>IDENTIFICATION</scope>
</reference>
<dbReference type="PANTHER" id="PTHR21258:SF46">
    <property type="entry name" value="DOCKING PROTEIN 1"/>
    <property type="match status" value="1"/>
</dbReference>
<dbReference type="InterPro" id="IPR011993">
    <property type="entry name" value="PH-like_dom_sf"/>
</dbReference>
<dbReference type="eggNOG" id="KOG4047">
    <property type="taxonomic scope" value="Eukaryota"/>
</dbReference>
<sequence length="263" mass="28188">MFSFEAGRRCESGPGNFTFETAQGNEIFRLVEAAIQSQKAQAEENRRSAASMDSASVEGPSALGHLHSALRLLGAPGHSEGLPPGPDPLYADPVDSRAQDAGRPPSPEGRFYEQVGRKGHIYDEPEGRGPQPLPAPSTATAIYDEARLPCEAWRTQGLESPAGYELPYLPGDGDYAVPAFQQKGRLAKAPKPCPVAKPPRGHRSPSKQKEGNHNNNSNNSGGGEPVYSQVRKPLRGARLPGQEEQSVDKSRPASAVYEDLGEI</sequence>
<dbReference type="AlphaFoldDB" id="H9GF21"/>
<feature type="domain" description="IRS-type PTB" evidence="2">
    <location>
        <begin position="1"/>
        <end position="45"/>
    </location>
</feature>
<feature type="region of interest" description="Disordered" evidence="1">
    <location>
        <begin position="184"/>
        <end position="263"/>
    </location>
</feature>
<keyword evidence="4" id="KW-1185">Reference proteome</keyword>
<protein>
    <recommendedName>
        <fullName evidence="2">IRS-type PTB domain-containing protein</fullName>
    </recommendedName>
</protein>
<dbReference type="Ensembl" id="ENSACAT00000009315.3">
    <property type="protein sequence ID" value="ENSACAP00000009122.3"/>
    <property type="gene ID" value="ENSACAG00000009336.3"/>
</dbReference>
<reference evidence="3" key="1">
    <citation type="submission" date="2009-12" db="EMBL/GenBank/DDBJ databases">
        <title>The Genome Sequence of Anolis carolinensis (Green Anole Lizard).</title>
        <authorList>
            <consortium name="The Genome Sequencing Platform"/>
            <person name="Di Palma F."/>
            <person name="Alfoldi J."/>
            <person name="Heiman D."/>
            <person name="Young S."/>
            <person name="Grabherr M."/>
            <person name="Johnson J."/>
            <person name="Lander E.S."/>
            <person name="Lindblad-Toh K."/>
        </authorList>
    </citation>
    <scope>NUCLEOTIDE SEQUENCE [LARGE SCALE GENOMIC DNA]</scope>
    <source>
        <strain evidence="3">JBL SC #1</strain>
    </source>
</reference>
<dbReference type="Bgee" id="ENSACAG00000009336">
    <property type="expression patterns" value="Expressed in ovary and 9 other cell types or tissues"/>
</dbReference>
<evidence type="ECO:0000259" key="2">
    <source>
        <dbReference type="PROSITE" id="PS51064"/>
    </source>
</evidence>